<dbReference type="GO" id="GO:0005634">
    <property type="term" value="C:nucleus"/>
    <property type="evidence" value="ECO:0007669"/>
    <property type="project" value="TreeGrafter"/>
</dbReference>
<evidence type="ECO:0000256" key="2">
    <source>
        <dbReference type="ARBA" id="ARBA00022741"/>
    </source>
</evidence>
<dbReference type="FunFam" id="3.30.420.40:FF:000171">
    <property type="entry name" value="Heat shock 70 kDa protein 4"/>
    <property type="match status" value="2"/>
</dbReference>
<dbReference type="Proteomes" id="UP001177023">
    <property type="component" value="Unassembled WGS sequence"/>
</dbReference>
<dbReference type="FunFam" id="3.90.640.10:FF:000004">
    <property type="entry name" value="Heat shock 70 kDa protein 4"/>
    <property type="match status" value="1"/>
</dbReference>
<dbReference type="InterPro" id="IPR018181">
    <property type="entry name" value="Heat_shock_70_CS"/>
</dbReference>
<dbReference type="Gene3D" id="3.90.640.10">
    <property type="entry name" value="Actin, Chain A, domain 4"/>
    <property type="match status" value="1"/>
</dbReference>
<comment type="similarity">
    <text evidence="1">Belongs to the heat shock protein 70 family.</text>
</comment>
<name>A0AA36GCB6_9BILA</name>
<dbReference type="EMBL" id="CATQJA010002709">
    <property type="protein sequence ID" value="CAJ0587031.1"/>
    <property type="molecule type" value="Genomic_DNA"/>
</dbReference>
<evidence type="ECO:0000313" key="5">
    <source>
        <dbReference type="EMBL" id="CAJ0587031.1"/>
    </source>
</evidence>
<dbReference type="AlphaFoldDB" id="A0AA36GCB6"/>
<dbReference type="GO" id="GO:0140662">
    <property type="term" value="F:ATP-dependent protein folding chaperone"/>
    <property type="evidence" value="ECO:0007669"/>
    <property type="project" value="InterPro"/>
</dbReference>
<comment type="caution">
    <text evidence="5">The sequence shown here is derived from an EMBL/GenBank/DDBJ whole genome shotgun (WGS) entry which is preliminary data.</text>
</comment>
<evidence type="ECO:0000256" key="4">
    <source>
        <dbReference type="SAM" id="MobiDB-lite"/>
    </source>
</evidence>
<dbReference type="GO" id="GO:0005524">
    <property type="term" value="F:ATP binding"/>
    <property type="evidence" value="ECO:0007669"/>
    <property type="project" value="UniProtKB-KW"/>
</dbReference>
<dbReference type="Gene3D" id="3.30.420.40">
    <property type="match status" value="2"/>
</dbReference>
<dbReference type="GO" id="GO:0006950">
    <property type="term" value="P:response to stress"/>
    <property type="evidence" value="ECO:0007669"/>
    <property type="project" value="UniProtKB-ARBA"/>
</dbReference>
<sequence>MSVVGIDFGNSNSYIGVARQGGIDVIANDYSHGCFKNTLINFKHLIGRKFNDPIVEKFGPYIPCELVELSDGDVGFKVNHLGKEGTQTPEQVLGALLTKMRDTVAANSEKGTKVHDIVLAVPSHFTDVQRRAVLAGVQTAQLNPLRLINESTAIALAYGIYKQDLPAETEKPRIVAFLDCGHSSTQASLVSYHKGKLQMLGTAFDLDVGGLWFDGLLRDHFRKEFSDKYKIDASKNPSAWLHLLDECEKVKKQMSANETAPLNIECVMEDKDVFGSMKVEQFEEAARPLFEKIQALLGRVLSDAQVKPEDVESVEIVGGSSRIPYVRKIVRNVFGQDPKSTLNPDEAVSRGAAMQCALLSPAFHVRDFQIKDCQPYSIRLDWGEANNVDEGQSDVFKDHDGAEKEKADAKNDEELPPDVANFILDYSPLTTNTFEEILEELREP</sequence>
<keyword evidence="2" id="KW-0547">Nucleotide-binding</keyword>
<evidence type="ECO:0000313" key="6">
    <source>
        <dbReference type="Proteomes" id="UP001177023"/>
    </source>
</evidence>
<keyword evidence="3" id="KW-0067">ATP-binding</keyword>
<feature type="compositionally biased region" description="Basic and acidic residues" evidence="4">
    <location>
        <begin position="395"/>
        <end position="413"/>
    </location>
</feature>
<organism evidence="5 6">
    <name type="scientific">Mesorhabditis spiculigera</name>
    <dbReference type="NCBI Taxonomy" id="96644"/>
    <lineage>
        <taxon>Eukaryota</taxon>
        <taxon>Metazoa</taxon>
        <taxon>Ecdysozoa</taxon>
        <taxon>Nematoda</taxon>
        <taxon>Chromadorea</taxon>
        <taxon>Rhabditida</taxon>
        <taxon>Rhabditina</taxon>
        <taxon>Rhabditomorpha</taxon>
        <taxon>Rhabditoidea</taxon>
        <taxon>Rhabditidae</taxon>
        <taxon>Mesorhabditinae</taxon>
        <taxon>Mesorhabditis</taxon>
    </lineage>
</organism>
<dbReference type="InterPro" id="IPR013126">
    <property type="entry name" value="Hsp_70_fam"/>
</dbReference>
<dbReference type="GO" id="GO:0005829">
    <property type="term" value="C:cytosol"/>
    <property type="evidence" value="ECO:0007669"/>
    <property type="project" value="TreeGrafter"/>
</dbReference>
<accession>A0AA36GCB6</accession>
<dbReference type="SUPFAM" id="SSF53067">
    <property type="entry name" value="Actin-like ATPase domain"/>
    <property type="match status" value="2"/>
</dbReference>
<feature type="region of interest" description="Disordered" evidence="4">
    <location>
        <begin position="391"/>
        <end position="415"/>
    </location>
</feature>
<evidence type="ECO:0000256" key="3">
    <source>
        <dbReference type="ARBA" id="ARBA00022840"/>
    </source>
</evidence>
<feature type="non-terminal residue" evidence="5">
    <location>
        <position position="444"/>
    </location>
</feature>
<dbReference type="PROSITE" id="PS01036">
    <property type="entry name" value="HSP70_3"/>
    <property type="match status" value="1"/>
</dbReference>
<reference evidence="5" key="1">
    <citation type="submission" date="2023-06" db="EMBL/GenBank/DDBJ databases">
        <authorList>
            <person name="Delattre M."/>
        </authorList>
    </citation>
    <scope>NUCLEOTIDE SEQUENCE</scope>
    <source>
        <strain evidence="5">AF72</strain>
    </source>
</reference>
<keyword evidence="6" id="KW-1185">Reference proteome</keyword>
<dbReference type="Gene3D" id="3.30.30.30">
    <property type="match status" value="1"/>
</dbReference>
<dbReference type="PRINTS" id="PR00301">
    <property type="entry name" value="HEATSHOCK70"/>
</dbReference>
<gene>
    <name evidence="5" type="ORF">MSPICULIGERA_LOCUS25011</name>
</gene>
<evidence type="ECO:0000256" key="1">
    <source>
        <dbReference type="ARBA" id="ARBA00007381"/>
    </source>
</evidence>
<protein>
    <submittedName>
        <fullName evidence="5">Uncharacterized protein</fullName>
    </submittedName>
</protein>
<proteinExistence type="inferred from homology"/>
<dbReference type="PANTHER" id="PTHR45639">
    <property type="entry name" value="HSC70CB, ISOFORM G-RELATED"/>
    <property type="match status" value="1"/>
</dbReference>
<dbReference type="Pfam" id="PF00012">
    <property type="entry name" value="HSP70"/>
    <property type="match status" value="2"/>
</dbReference>
<dbReference type="InterPro" id="IPR043129">
    <property type="entry name" value="ATPase_NBD"/>
</dbReference>
<dbReference type="PANTHER" id="PTHR45639:SF4">
    <property type="entry name" value="HSC70CB, ISOFORM G"/>
    <property type="match status" value="1"/>
</dbReference>